<evidence type="ECO:0000256" key="4">
    <source>
        <dbReference type="ARBA" id="ARBA00023004"/>
    </source>
</evidence>
<dbReference type="Gene3D" id="1.10.150.120">
    <property type="entry name" value="[2Fe-2S]-binding domain"/>
    <property type="match status" value="1"/>
</dbReference>
<dbReference type="SUPFAM" id="SSF47741">
    <property type="entry name" value="CO dehydrogenase ISP C-domain like"/>
    <property type="match status" value="1"/>
</dbReference>
<evidence type="ECO:0000256" key="3">
    <source>
        <dbReference type="ARBA" id="ARBA00023002"/>
    </source>
</evidence>
<dbReference type="HOGENOM" id="CLU_052511_3_0_0"/>
<reference evidence="7 8" key="1">
    <citation type="journal article" date="2009" name="Appl. Environ. Microbiol.">
        <title>Three genomes from the phylum Acidobacteria provide insight into the lifestyles of these microorganisms in soils.</title>
        <authorList>
            <person name="Ward N.L."/>
            <person name="Challacombe J.F."/>
            <person name="Janssen P.H."/>
            <person name="Henrissat B."/>
            <person name="Coutinho P.M."/>
            <person name="Wu M."/>
            <person name="Xie G."/>
            <person name="Haft D.H."/>
            <person name="Sait M."/>
            <person name="Badger J."/>
            <person name="Barabote R.D."/>
            <person name="Bradley B."/>
            <person name="Brettin T.S."/>
            <person name="Brinkac L.M."/>
            <person name="Bruce D."/>
            <person name="Creasy T."/>
            <person name="Daugherty S.C."/>
            <person name="Davidsen T.M."/>
            <person name="DeBoy R.T."/>
            <person name="Detter J.C."/>
            <person name="Dodson R.J."/>
            <person name="Durkin A.S."/>
            <person name="Ganapathy A."/>
            <person name="Gwinn-Giglio M."/>
            <person name="Han C.S."/>
            <person name="Khouri H."/>
            <person name="Kiss H."/>
            <person name="Kothari S.P."/>
            <person name="Madupu R."/>
            <person name="Nelson K.E."/>
            <person name="Nelson W.C."/>
            <person name="Paulsen I."/>
            <person name="Penn K."/>
            <person name="Ren Q."/>
            <person name="Rosovitz M.J."/>
            <person name="Selengut J.D."/>
            <person name="Shrivastava S."/>
            <person name="Sullivan S.A."/>
            <person name="Tapia R."/>
            <person name="Thompson L.S."/>
            <person name="Watkins K.L."/>
            <person name="Yang Q."/>
            <person name="Yu C."/>
            <person name="Zafar N."/>
            <person name="Zhou L."/>
            <person name="Kuske C.R."/>
        </authorList>
    </citation>
    <scope>NUCLEOTIDE SEQUENCE [LARGE SCALE GENOMIC DNA]</scope>
    <source>
        <strain evidence="7 8">Ellin345</strain>
    </source>
</reference>
<accession>Q1IQB8</accession>
<dbReference type="InterPro" id="IPR012675">
    <property type="entry name" value="Beta-grasp_dom_sf"/>
</dbReference>
<dbReference type="InterPro" id="IPR001041">
    <property type="entry name" value="2Fe-2S_ferredoxin-type"/>
</dbReference>
<dbReference type="EMBL" id="CP000360">
    <property type="protein sequence ID" value="ABF40932.1"/>
    <property type="molecule type" value="Genomic_DNA"/>
</dbReference>
<keyword evidence="1" id="KW-0001">2Fe-2S</keyword>
<sequence length="154" mass="16246">MPDLTLNINGKDLKVSSPNDEPLLSVLRNRLDLTGTKYGCGEGQCGACTVLINGRAMRSCLTPVSAAVGKKIVTVEGLAADGKLTKVQQAFVDEEAFQCAYCTSGMVMAATALLAINAKPSEEEIIRHMEGNVCRCGTYPRIIAAIQRAAGGAR</sequence>
<organism evidence="7 8">
    <name type="scientific">Koribacter versatilis (strain Ellin345)</name>
    <dbReference type="NCBI Taxonomy" id="204669"/>
    <lineage>
        <taxon>Bacteria</taxon>
        <taxon>Pseudomonadati</taxon>
        <taxon>Acidobacteriota</taxon>
        <taxon>Terriglobia</taxon>
        <taxon>Terriglobales</taxon>
        <taxon>Candidatus Korobacteraceae</taxon>
        <taxon>Candidatus Korobacter</taxon>
    </lineage>
</organism>
<name>Q1IQB8_KORVE</name>
<dbReference type="eggNOG" id="COG2080">
    <property type="taxonomic scope" value="Bacteria"/>
</dbReference>
<keyword evidence="4" id="KW-0408">Iron</keyword>
<dbReference type="PROSITE" id="PS00197">
    <property type="entry name" value="2FE2S_FER_1"/>
    <property type="match status" value="1"/>
</dbReference>
<dbReference type="InterPro" id="IPR036884">
    <property type="entry name" value="2Fe-2S-bd_dom_sf"/>
</dbReference>
<dbReference type="STRING" id="204669.Acid345_1931"/>
<dbReference type="Proteomes" id="UP000002432">
    <property type="component" value="Chromosome"/>
</dbReference>
<dbReference type="Gene3D" id="3.10.20.30">
    <property type="match status" value="1"/>
</dbReference>
<keyword evidence="3" id="KW-0560">Oxidoreductase</keyword>
<evidence type="ECO:0000256" key="2">
    <source>
        <dbReference type="ARBA" id="ARBA00022723"/>
    </source>
</evidence>
<evidence type="ECO:0000313" key="8">
    <source>
        <dbReference type="Proteomes" id="UP000002432"/>
    </source>
</evidence>
<gene>
    <name evidence="7" type="ordered locus">Acid345_1931</name>
</gene>
<keyword evidence="8" id="KW-1185">Reference proteome</keyword>
<dbReference type="CDD" id="cd00207">
    <property type="entry name" value="fer2"/>
    <property type="match status" value="1"/>
</dbReference>
<dbReference type="PANTHER" id="PTHR44379:SF2">
    <property type="entry name" value="BLR6218 PROTEIN"/>
    <property type="match status" value="1"/>
</dbReference>
<dbReference type="EnsemblBacteria" id="ABF40932">
    <property type="protein sequence ID" value="ABF40932"/>
    <property type="gene ID" value="Acid345_1931"/>
</dbReference>
<dbReference type="FunFam" id="3.10.20.30:FF:000020">
    <property type="entry name" value="Xanthine dehydrogenase iron-sulfur subunit"/>
    <property type="match status" value="1"/>
</dbReference>
<dbReference type="Pfam" id="PF00111">
    <property type="entry name" value="Fer2"/>
    <property type="match status" value="1"/>
</dbReference>
<keyword evidence="5" id="KW-0411">Iron-sulfur</keyword>
<feature type="domain" description="2Fe-2S ferredoxin-type" evidence="6">
    <location>
        <begin position="2"/>
        <end position="78"/>
    </location>
</feature>
<protein>
    <submittedName>
        <fullName evidence="7">(2Fe-2S)-binding protein</fullName>
    </submittedName>
</protein>
<dbReference type="InterPro" id="IPR006058">
    <property type="entry name" value="2Fe2S_fd_BS"/>
</dbReference>
<dbReference type="SUPFAM" id="SSF54292">
    <property type="entry name" value="2Fe-2S ferredoxin-like"/>
    <property type="match status" value="1"/>
</dbReference>
<dbReference type="GO" id="GO:0051537">
    <property type="term" value="F:2 iron, 2 sulfur cluster binding"/>
    <property type="evidence" value="ECO:0007669"/>
    <property type="project" value="UniProtKB-KW"/>
</dbReference>
<dbReference type="RefSeq" id="WP_011522733.1">
    <property type="nucleotide sequence ID" value="NC_008009.1"/>
</dbReference>
<dbReference type="AlphaFoldDB" id="Q1IQB8"/>
<dbReference type="OrthoDB" id="9796880at2"/>
<dbReference type="GO" id="GO:0046872">
    <property type="term" value="F:metal ion binding"/>
    <property type="evidence" value="ECO:0007669"/>
    <property type="project" value="UniProtKB-KW"/>
</dbReference>
<dbReference type="PROSITE" id="PS51085">
    <property type="entry name" value="2FE2S_FER_2"/>
    <property type="match status" value="1"/>
</dbReference>
<dbReference type="KEGG" id="aba:Acid345_1931"/>
<dbReference type="InterPro" id="IPR002888">
    <property type="entry name" value="2Fe-2S-bd"/>
</dbReference>
<evidence type="ECO:0000256" key="5">
    <source>
        <dbReference type="ARBA" id="ARBA00023014"/>
    </source>
</evidence>
<dbReference type="InterPro" id="IPR036010">
    <property type="entry name" value="2Fe-2S_ferredoxin-like_sf"/>
</dbReference>
<dbReference type="GO" id="GO:0016491">
    <property type="term" value="F:oxidoreductase activity"/>
    <property type="evidence" value="ECO:0007669"/>
    <property type="project" value="UniProtKB-KW"/>
</dbReference>
<dbReference type="InterPro" id="IPR051452">
    <property type="entry name" value="Diverse_Oxidoreductases"/>
</dbReference>
<dbReference type="Pfam" id="PF01799">
    <property type="entry name" value="Fer2_2"/>
    <property type="match status" value="1"/>
</dbReference>
<evidence type="ECO:0000259" key="6">
    <source>
        <dbReference type="PROSITE" id="PS51085"/>
    </source>
</evidence>
<dbReference type="PANTHER" id="PTHR44379">
    <property type="entry name" value="OXIDOREDUCTASE WITH IRON-SULFUR SUBUNIT"/>
    <property type="match status" value="1"/>
</dbReference>
<evidence type="ECO:0000313" key="7">
    <source>
        <dbReference type="EMBL" id="ABF40932.1"/>
    </source>
</evidence>
<proteinExistence type="predicted"/>
<keyword evidence="2" id="KW-0479">Metal-binding</keyword>
<evidence type="ECO:0000256" key="1">
    <source>
        <dbReference type="ARBA" id="ARBA00022714"/>
    </source>
</evidence>